<sequence length="109" mass="12691">MQGKRKTTDGTQTTTNATPSILLLIQKHRGIKDCYKFSNSRRQRENDNLVRNCQQAKEYKKPQSELTPQNPMNTVRISGRWDTEKNSEHKVKKKITDLQYRSTGMAHDL</sequence>
<dbReference type="Proteomes" id="UP000822688">
    <property type="component" value="Chromosome V"/>
</dbReference>
<organism evidence="1 2">
    <name type="scientific">Ceratodon purpureus</name>
    <name type="common">Fire moss</name>
    <name type="synonym">Dicranum purpureum</name>
    <dbReference type="NCBI Taxonomy" id="3225"/>
    <lineage>
        <taxon>Eukaryota</taxon>
        <taxon>Viridiplantae</taxon>
        <taxon>Streptophyta</taxon>
        <taxon>Embryophyta</taxon>
        <taxon>Bryophyta</taxon>
        <taxon>Bryophytina</taxon>
        <taxon>Bryopsida</taxon>
        <taxon>Dicranidae</taxon>
        <taxon>Pseudoditrichales</taxon>
        <taxon>Ditrichaceae</taxon>
        <taxon>Ceratodon</taxon>
    </lineage>
</organism>
<accession>A0A8T0HUS7</accession>
<proteinExistence type="predicted"/>
<dbReference type="EMBL" id="CM026426">
    <property type="protein sequence ID" value="KAG0574744.1"/>
    <property type="molecule type" value="Genomic_DNA"/>
</dbReference>
<keyword evidence="2" id="KW-1185">Reference proteome</keyword>
<name>A0A8T0HUS7_CERPU</name>
<comment type="caution">
    <text evidence="1">The sequence shown here is derived from an EMBL/GenBank/DDBJ whole genome shotgun (WGS) entry which is preliminary data.</text>
</comment>
<gene>
    <name evidence="1" type="ORF">KC19_VG287200</name>
</gene>
<protein>
    <submittedName>
        <fullName evidence="1">Uncharacterized protein</fullName>
    </submittedName>
</protein>
<evidence type="ECO:0000313" key="1">
    <source>
        <dbReference type="EMBL" id="KAG0574744.1"/>
    </source>
</evidence>
<dbReference type="AlphaFoldDB" id="A0A8T0HUS7"/>
<evidence type="ECO:0000313" key="2">
    <source>
        <dbReference type="Proteomes" id="UP000822688"/>
    </source>
</evidence>
<reference evidence="1" key="1">
    <citation type="submission" date="2020-06" db="EMBL/GenBank/DDBJ databases">
        <title>WGS assembly of Ceratodon purpureus strain R40.</title>
        <authorList>
            <person name="Carey S.B."/>
            <person name="Jenkins J."/>
            <person name="Shu S."/>
            <person name="Lovell J.T."/>
            <person name="Sreedasyam A."/>
            <person name="Maumus F."/>
            <person name="Tiley G.P."/>
            <person name="Fernandez-Pozo N."/>
            <person name="Barry K."/>
            <person name="Chen C."/>
            <person name="Wang M."/>
            <person name="Lipzen A."/>
            <person name="Daum C."/>
            <person name="Saski C.A."/>
            <person name="Payton A.C."/>
            <person name="Mcbreen J.C."/>
            <person name="Conrad R.E."/>
            <person name="Kollar L.M."/>
            <person name="Olsson S."/>
            <person name="Huttunen S."/>
            <person name="Landis J.B."/>
            <person name="Wickett N.J."/>
            <person name="Johnson M.G."/>
            <person name="Rensing S.A."/>
            <person name="Grimwood J."/>
            <person name="Schmutz J."/>
            <person name="Mcdaniel S.F."/>
        </authorList>
    </citation>
    <scope>NUCLEOTIDE SEQUENCE</scope>
    <source>
        <strain evidence="1">R40</strain>
    </source>
</reference>